<proteinExistence type="inferred from homology"/>
<keyword evidence="4" id="KW-0175">Coiled coil</keyword>
<dbReference type="EMBL" id="CP014672">
    <property type="protein sequence ID" value="ANW98040.1"/>
    <property type="molecule type" value="Genomic_DNA"/>
</dbReference>
<dbReference type="PANTHER" id="PTHR43531:SF11">
    <property type="entry name" value="METHYL-ACCEPTING CHEMOTAXIS PROTEIN 3"/>
    <property type="match status" value="1"/>
</dbReference>
<dbReference type="FunFam" id="1.10.287.950:FF:000001">
    <property type="entry name" value="Methyl-accepting chemotaxis sensory transducer"/>
    <property type="match status" value="1"/>
</dbReference>
<dbReference type="SMART" id="SM00283">
    <property type="entry name" value="MA"/>
    <property type="match status" value="1"/>
</dbReference>
<evidence type="ECO:0000259" key="7">
    <source>
        <dbReference type="PROSITE" id="PS50885"/>
    </source>
</evidence>
<dbReference type="OrthoDB" id="9814363at2"/>
<dbReference type="PRINTS" id="PR00260">
    <property type="entry name" value="CHEMTRNSDUCR"/>
</dbReference>
<dbReference type="InterPro" id="IPR004090">
    <property type="entry name" value="Chemotax_Me-accpt_rcpt"/>
</dbReference>
<dbReference type="CDD" id="cd06225">
    <property type="entry name" value="HAMP"/>
    <property type="match status" value="1"/>
</dbReference>
<sequence>MKWFYDLRLSTKLILCFVIVAIISGVVGVIGISNITKINNNDTVLYENMTVPLSEVADMARWFQRSRVNTRDMILYNEPEDIQETYKKVKDFISNVDTYAASFEKTIIQGEVREYFETWKKVWADYKEDVEILLEMCLENRDEEAFAFTKGEMQEDADAVREVIDKLIELKVSGARMQSESNNDAAENAIVTMIVVIIVAMVIAISLGIFVSRIISNPVKKLAEAADRIADGDLDVQVDIYTKEEIGQLAGAFNKMVDNLNELIASINTAADQVAAGAKQVSDSSVELSKGAAEQASTIEELTASLEEIATQTKQNAENSNQANSLAEIARENAEQGKVQMEDMLKAMEEINVSSTNISKIIKVIDDIAFQTNILALNAAVEAARAGQYGKGFAVVAEEVRNLAARSSNAAKETTEMIEESIRNVEKGTAIARKTSDALNKIVDDISKVTTLIGNIAVASNEQASGIEQINQGVMMVSDVVQKNSATAEESASASEELSAQANALKDQVAKFKLRKNGAISYRSLKSLDPDVLKMLDGMSENARTKEIAGDTPAEISDKNKQKKIILSDKEFGKY</sequence>
<dbReference type="Pfam" id="PF00672">
    <property type="entry name" value="HAMP"/>
    <property type="match status" value="1"/>
</dbReference>
<feature type="transmembrane region" description="Helical" evidence="5">
    <location>
        <begin position="12"/>
        <end position="32"/>
    </location>
</feature>
<dbReference type="InterPro" id="IPR051310">
    <property type="entry name" value="MCP_chemotaxis"/>
</dbReference>
<dbReference type="RefSeq" id="WP_015358314.1">
    <property type="nucleotide sequence ID" value="NZ_CP014672.1"/>
</dbReference>
<feature type="coiled-coil region" evidence="4">
    <location>
        <begin position="488"/>
        <end position="515"/>
    </location>
</feature>
<keyword evidence="1" id="KW-0145">Chemotaxis</keyword>
<keyword evidence="5" id="KW-0812">Transmembrane</keyword>
<protein>
    <submittedName>
        <fullName evidence="8">Chemotaxis protein</fullName>
    </submittedName>
</protein>
<dbReference type="Gene3D" id="6.10.340.10">
    <property type="match status" value="1"/>
</dbReference>
<dbReference type="InterPro" id="IPR024478">
    <property type="entry name" value="HlyB_4HB_MCP"/>
</dbReference>
<evidence type="ECO:0000313" key="8">
    <source>
        <dbReference type="EMBL" id="ANW98040.1"/>
    </source>
</evidence>
<dbReference type="GO" id="GO:0006935">
    <property type="term" value="P:chemotaxis"/>
    <property type="evidence" value="ECO:0007669"/>
    <property type="project" value="UniProtKB-KW"/>
</dbReference>
<dbReference type="SMART" id="SM00304">
    <property type="entry name" value="HAMP"/>
    <property type="match status" value="1"/>
</dbReference>
<dbReference type="GO" id="GO:0007165">
    <property type="term" value="P:signal transduction"/>
    <property type="evidence" value="ECO:0007669"/>
    <property type="project" value="UniProtKB-KW"/>
</dbReference>
<name>A0A1B1YB85_THEST</name>
<dbReference type="Gene3D" id="1.10.287.950">
    <property type="entry name" value="Methyl-accepting chemotaxis protein"/>
    <property type="match status" value="1"/>
</dbReference>
<dbReference type="PROSITE" id="PS50111">
    <property type="entry name" value="CHEMOTAXIS_TRANSDUC_2"/>
    <property type="match status" value="1"/>
</dbReference>
<organism evidence="8 9">
    <name type="scientific">Thermoclostridium stercorarium subsp. thermolacticum DSM 2910</name>
    <dbReference type="NCBI Taxonomy" id="1121336"/>
    <lineage>
        <taxon>Bacteria</taxon>
        <taxon>Bacillati</taxon>
        <taxon>Bacillota</taxon>
        <taxon>Clostridia</taxon>
        <taxon>Eubacteriales</taxon>
        <taxon>Oscillospiraceae</taxon>
        <taxon>Thermoclostridium</taxon>
    </lineage>
</organism>
<dbReference type="AlphaFoldDB" id="A0A1B1YB85"/>
<accession>A0A1B1YB85</accession>
<dbReference type="InterPro" id="IPR004089">
    <property type="entry name" value="MCPsignal_dom"/>
</dbReference>
<dbReference type="GO" id="GO:0005886">
    <property type="term" value="C:plasma membrane"/>
    <property type="evidence" value="ECO:0007669"/>
    <property type="project" value="TreeGrafter"/>
</dbReference>
<gene>
    <name evidence="8" type="ORF">CSTERTH_02770</name>
</gene>
<evidence type="ECO:0000256" key="1">
    <source>
        <dbReference type="ARBA" id="ARBA00022500"/>
    </source>
</evidence>
<evidence type="ECO:0000313" key="9">
    <source>
        <dbReference type="Proteomes" id="UP000092971"/>
    </source>
</evidence>
<reference evidence="8 9" key="1">
    <citation type="submission" date="2016-02" db="EMBL/GenBank/DDBJ databases">
        <title>Comparison of Clostridium stercorarium subspecies using comparative genomics and transcriptomics.</title>
        <authorList>
            <person name="Schellenberg J."/>
            <person name="Thallinger G."/>
            <person name="Levin D.B."/>
            <person name="Zhang X."/>
            <person name="Alvare G."/>
            <person name="Fristensky B."/>
            <person name="Sparling R."/>
        </authorList>
    </citation>
    <scope>NUCLEOTIDE SEQUENCE [LARGE SCALE GENOMIC DNA]</scope>
    <source>
        <strain evidence="8 9">DSM 2910</strain>
    </source>
</reference>
<keyword evidence="5" id="KW-1133">Transmembrane helix</keyword>
<dbReference type="Proteomes" id="UP000092971">
    <property type="component" value="Chromosome"/>
</dbReference>
<dbReference type="Pfam" id="PF12729">
    <property type="entry name" value="4HB_MCP_1"/>
    <property type="match status" value="1"/>
</dbReference>
<comment type="similarity">
    <text evidence="2">Belongs to the methyl-accepting chemotaxis (MCP) protein family.</text>
</comment>
<evidence type="ECO:0000256" key="4">
    <source>
        <dbReference type="SAM" id="Coils"/>
    </source>
</evidence>
<dbReference type="PANTHER" id="PTHR43531">
    <property type="entry name" value="PROTEIN ICFG"/>
    <property type="match status" value="1"/>
</dbReference>
<dbReference type="SUPFAM" id="SSF58104">
    <property type="entry name" value="Methyl-accepting chemotaxis protein (MCP) signaling domain"/>
    <property type="match status" value="1"/>
</dbReference>
<evidence type="ECO:0000259" key="6">
    <source>
        <dbReference type="PROSITE" id="PS50111"/>
    </source>
</evidence>
<dbReference type="Pfam" id="PF00015">
    <property type="entry name" value="MCPsignal"/>
    <property type="match status" value="1"/>
</dbReference>
<evidence type="ECO:0000256" key="3">
    <source>
        <dbReference type="PROSITE-ProRule" id="PRU00284"/>
    </source>
</evidence>
<feature type="domain" description="HAMP" evidence="7">
    <location>
        <begin position="213"/>
        <end position="265"/>
    </location>
</feature>
<dbReference type="PROSITE" id="PS50885">
    <property type="entry name" value="HAMP"/>
    <property type="match status" value="1"/>
</dbReference>
<dbReference type="InterPro" id="IPR003660">
    <property type="entry name" value="HAMP_dom"/>
</dbReference>
<feature type="transmembrane region" description="Helical" evidence="5">
    <location>
        <begin position="189"/>
        <end position="211"/>
    </location>
</feature>
<keyword evidence="5" id="KW-0472">Membrane</keyword>
<keyword evidence="3" id="KW-0807">Transducer</keyword>
<dbReference type="CDD" id="cd11386">
    <property type="entry name" value="MCP_signal"/>
    <property type="match status" value="1"/>
</dbReference>
<feature type="domain" description="Methyl-accepting transducer" evidence="6">
    <location>
        <begin position="270"/>
        <end position="499"/>
    </location>
</feature>
<evidence type="ECO:0000256" key="5">
    <source>
        <dbReference type="SAM" id="Phobius"/>
    </source>
</evidence>
<dbReference type="GO" id="GO:0004888">
    <property type="term" value="F:transmembrane signaling receptor activity"/>
    <property type="evidence" value="ECO:0007669"/>
    <property type="project" value="InterPro"/>
</dbReference>
<evidence type="ECO:0000256" key="2">
    <source>
        <dbReference type="ARBA" id="ARBA00029447"/>
    </source>
</evidence>